<evidence type="ECO:0000313" key="2">
    <source>
        <dbReference type="Proteomes" id="UP000789920"/>
    </source>
</evidence>
<protein>
    <submittedName>
        <fullName evidence="1">33281_t:CDS:1</fullName>
    </submittedName>
</protein>
<gene>
    <name evidence="1" type="ORF">RPERSI_LOCUS4818</name>
</gene>
<reference evidence="1" key="1">
    <citation type="submission" date="2021-06" db="EMBL/GenBank/DDBJ databases">
        <authorList>
            <person name="Kallberg Y."/>
            <person name="Tangrot J."/>
            <person name="Rosling A."/>
        </authorList>
    </citation>
    <scope>NUCLEOTIDE SEQUENCE</scope>
    <source>
        <strain evidence="1">MA461A</strain>
    </source>
</reference>
<feature type="non-terminal residue" evidence="1">
    <location>
        <position position="1"/>
    </location>
</feature>
<comment type="caution">
    <text evidence="1">The sequence shown here is derived from an EMBL/GenBank/DDBJ whole genome shotgun (WGS) entry which is preliminary data.</text>
</comment>
<dbReference type="Proteomes" id="UP000789920">
    <property type="component" value="Unassembled WGS sequence"/>
</dbReference>
<keyword evidence="2" id="KW-1185">Reference proteome</keyword>
<proteinExistence type="predicted"/>
<sequence>RDKGEKIYGPVTNIVYWPKNRHCKSIKDIPDRGGSDKHSVRAQTWHSFFRWNGIGEWIPEHIGEKKFLRVVIWDEEVSTDYRAKCSKLQKWECLEKEWTPSDHGRKQNCLVEISGSFDKQELVKNDIVYLFLNTLSKKFLADILIEKKILDWDLGYTMTIHTSQGMTLEAPQRFWIIDEYLIEEAKNKKAIEQSLRLFISGKLLKDLQKDICASYWDDAGDLDQWIADRIDNKLGHIEGNMRLTCLKYMVKQDNDSVIDFYMKVKASTSDSEKQVREIFINGLSPENYLEAEKFESGILLNELEIEIIETGHRRGSESSTSSVVRRMEKHSIQSQDLLEIIEEDMSDVDDNEDGKGNRPTDQSIIPLEKESRKRPSKDTPENKLSSKKVKTKDRNVSILKKLIEGLKSPSSSTSSTTSQAESITSPSNFSDLYSTILKERLAEYMKDNKERRSQRKLYKEVEKQLSSNLSKNAIEKRIERARKIYNLFSSIEEEFE</sequence>
<dbReference type="EMBL" id="CAJVQC010006882">
    <property type="protein sequence ID" value="CAG8572606.1"/>
    <property type="molecule type" value="Genomic_DNA"/>
</dbReference>
<organism evidence="1 2">
    <name type="scientific">Racocetra persica</name>
    <dbReference type="NCBI Taxonomy" id="160502"/>
    <lineage>
        <taxon>Eukaryota</taxon>
        <taxon>Fungi</taxon>
        <taxon>Fungi incertae sedis</taxon>
        <taxon>Mucoromycota</taxon>
        <taxon>Glomeromycotina</taxon>
        <taxon>Glomeromycetes</taxon>
        <taxon>Diversisporales</taxon>
        <taxon>Gigasporaceae</taxon>
        <taxon>Racocetra</taxon>
    </lineage>
</organism>
<name>A0ACA9M699_9GLOM</name>
<evidence type="ECO:0000313" key="1">
    <source>
        <dbReference type="EMBL" id="CAG8572606.1"/>
    </source>
</evidence>
<accession>A0ACA9M699</accession>